<evidence type="ECO:0000256" key="2">
    <source>
        <dbReference type="ARBA" id="ARBA00023172"/>
    </source>
</evidence>
<reference evidence="4 5" key="1">
    <citation type="journal article" date="2013" name="Genome Announc.">
        <title>Genome Sequence of Novosphingobium lindaniclasticum LE124T, Isolated from a Hexachlorocyclohexane Dumpsite.</title>
        <authorList>
            <person name="Saxena A."/>
            <person name="Nayyar N."/>
            <person name="Sangwan N."/>
            <person name="Kumari R."/>
            <person name="Khurana J.P."/>
            <person name="Lal R."/>
        </authorList>
    </citation>
    <scope>NUCLEOTIDE SEQUENCE [LARGE SCALE GENOMIC DNA]</scope>
    <source>
        <strain evidence="4 5">LE124</strain>
    </source>
</reference>
<evidence type="ECO:0000313" key="5">
    <source>
        <dbReference type="Proteomes" id="UP000015527"/>
    </source>
</evidence>
<dbReference type="PROSITE" id="PS51736">
    <property type="entry name" value="RECOMBINASES_3"/>
    <property type="match status" value="1"/>
</dbReference>
<dbReference type="CDD" id="cd03768">
    <property type="entry name" value="SR_ResInv"/>
    <property type="match status" value="1"/>
</dbReference>
<dbReference type="AlphaFoldDB" id="T0HJE2"/>
<dbReference type="SUPFAM" id="SSF53041">
    <property type="entry name" value="Resolvase-like"/>
    <property type="match status" value="1"/>
</dbReference>
<dbReference type="PANTHER" id="PTHR30461:SF2">
    <property type="entry name" value="SERINE RECOMBINASE PINE-RELATED"/>
    <property type="match status" value="1"/>
</dbReference>
<evidence type="ECO:0000313" key="4">
    <source>
        <dbReference type="EMBL" id="EQB12263.1"/>
    </source>
</evidence>
<dbReference type="GO" id="GO:0003677">
    <property type="term" value="F:DNA binding"/>
    <property type="evidence" value="ECO:0007669"/>
    <property type="project" value="UniProtKB-KW"/>
</dbReference>
<keyword evidence="2" id="KW-0233">DNA recombination</keyword>
<evidence type="ECO:0000256" key="1">
    <source>
        <dbReference type="ARBA" id="ARBA00023125"/>
    </source>
</evidence>
<organism evidence="4 5">
    <name type="scientific">Novosphingobium lindaniclasticum LE124</name>
    <dbReference type="NCBI Taxonomy" id="1096930"/>
    <lineage>
        <taxon>Bacteria</taxon>
        <taxon>Pseudomonadati</taxon>
        <taxon>Pseudomonadota</taxon>
        <taxon>Alphaproteobacteria</taxon>
        <taxon>Sphingomonadales</taxon>
        <taxon>Sphingomonadaceae</taxon>
        <taxon>Novosphingobium</taxon>
    </lineage>
</organism>
<feature type="domain" description="Resolvase/invertase-type recombinase catalytic" evidence="3">
    <location>
        <begin position="13"/>
        <end position="147"/>
    </location>
</feature>
<dbReference type="Gene3D" id="3.40.50.1390">
    <property type="entry name" value="Resolvase, N-terminal catalytic domain"/>
    <property type="match status" value="1"/>
</dbReference>
<name>T0HJE2_9SPHN</name>
<dbReference type="InterPro" id="IPR036162">
    <property type="entry name" value="Resolvase-like_N_sf"/>
</dbReference>
<comment type="caution">
    <text evidence="4">The sequence shown here is derived from an EMBL/GenBank/DDBJ whole genome shotgun (WGS) entry which is preliminary data.</text>
</comment>
<dbReference type="InterPro" id="IPR006119">
    <property type="entry name" value="Resolv_N"/>
</dbReference>
<proteinExistence type="predicted"/>
<accession>T0HJE2</accession>
<dbReference type="Pfam" id="PF00239">
    <property type="entry name" value="Resolvase"/>
    <property type="match status" value="1"/>
</dbReference>
<dbReference type="EMBL" id="ATHL01000097">
    <property type="protein sequence ID" value="EQB12263.1"/>
    <property type="molecule type" value="Genomic_DNA"/>
</dbReference>
<keyword evidence="1" id="KW-0238">DNA-binding</keyword>
<dbReference type="InterPro" id="IPR050639">
    <property type="entry name" value="SSR_resolvase"/>
</dbReference>
<sequence>MVSYERLEGAFMSRLAYYRVSTGDQSIEAQRSSLPGPFDKEFADEGISGAIPAESRPGFAAMLDYVREGDIIHVAAIDRLGRDALNVQATVRKLIEKGVTVEVLGLGAIAKGVGELIVAVLAQIADMERNRIKERCDAGREAARASLEATGKTHRGKVSLGRPFAADAAHVAQWRKDNKASIKTTAAQFALSPATVKRYCAAAYSL</sequence>
<dbReference type="SMART" id="SM00857">
    <property type="entry name" value="Resolvase"/>
    <property type="match status" value="1"/>
</dbReference>
<evidence type="ECO:0000259" key="3">
    <source>
        <dbReference type="PROSITE" id="PS51736"/>
    </source>
</evidence>
<dbReference type="PANTHER" id="PTHR30461">
    <property type="entry name" value="DNA-INVERTASE FROM LAMBDOID PROPHAGE"/>
    <property type="match status" value="1"/>
</dbReference>
<protein>
    <recommendedName>
        <fullName evidence="3">Resolvase/invertase-type recombinase catalytic domain-containing protein</fullName>
    </recommendedName>
</protein>
<dbReference type="PATRIC" id="fig|1096930.3.peg.3098"/>
<gene>
    <name evidence="4" type="ORF">L284_15570</name>
</gene>
<dbReference type="Proteomes" id="UP000015527">
    <property type="component" value="Unassembled WGS sequence"/>
</dbReference>
<keyword evidence="5" id="KW-1185">Reference proteome</keyword>
<dbReference type="eggNOG" id="COG1961">
    <property type="taxonomic scope" value="Bacteria"/>
</dbReference>
<dbReference type="GO" id="GO:0000150">
    <property type="term" value="F:DNA strand exchange activity"/>
    <property type="evidence" value="ECO:0007669"/>
    <property type="project" value="InterPro"/>
</dbReference>